<keyword evidence="1" id="KW-0812">Transmembrane</keyword>
<dbReference type="EMBL" id="GBXM01013137">
    <property type="protein sequence ID" value="JAH95440.1"/>
    <property type="molecule type" value="Transcribed_RNA"/>
</dbReference>
<organism evidence="2">
    <name type="scientific">Anguilla anguilla</name>
    <name type="common">European freshwater eel</name>
    <name type="synonym">Muraena anguilla</name>
    <dbReference type="NCBI Taxonomy" id="7936"/>
    <lineage>
        <taxon>Eukaryota</taxon>
        <taxon>Metazoa</taxon>
        <taxon>Chordata</taxon>
        <taxon>Craniata</taxon>
        <taxon>Vertebrata</taxon>
        <taxon>Euteleostomi</taxon>
        <taxon>Actinopterygii</taxon>
        <taxon>Neopterygii</taxon>
        <taxon>Teleostei</taxon>
        <taxon>Anguilliformes</taxon>
        <taxon>Anguillidae</taxon>
        <taxon>Anguilla</taxon>
    </lineage>
</organism>
<sequence length="38" mass="4280">MHLPANSQNRYPVCLRSVCLSMFCLSTVCLSMGFARSR</sequence>
<reference evidence="2" key="2">
    <citation type="journal article" date="2015" name="Fish Shellfish Immunol.">
        <title>Early steps in the European eel (Anguilla anguilla)-Vibrio vulnificus interaction in the gills: Role of the RtxA13 toxin.</title>
        <authorList>
            <person name="Callol A."/>
            <person name="Pajuelo D."/>
            <person name="Ebbesson L."/>
            <person name="Teles M."/>
            <person name="MacKenzie S."/>
            <person name="Amaro C."/>
        </authorList>
    </citation>
    <scope>NUCLEOTIDE SEQUENCE</scope>
</reference>
<protein>
    <submittedName>
        <fullName evidence="2">Uncharacterized protein</fullName>
    </submittedName>
</protein>
<accession>A0A0E9X0M9</accession>
<feature type="transmembrane region" description="Helical" evidence="1">
    <location>
        <begin position="15"/>
        <end position="35"/>
    </location>
</feature>
<evidence type="ECO:0000256" key="1">
    <source>
        <dbReference type="SAM" id="Phobius"/>
    </source>
</evidence>
<evidence type="ECO:0000313" key="2">
    <source>
        <dbReference type="EMBL" id="JAH95440.1"/>
    </source>
</evidence>
<dbReference type="AlphaFoldDB" id="A0A0E9X0M9"/>
<keyword evidence="1" id="KW-1133">Transmembrane helix</keyword>
<proteinExistence type="predicted"/>
<name>A0A0E9X0M9_ANGAN</name>
<keyword evidence="1" id="KW-0472">Membrane</keyword>
<reference evidence="2" key="1">
    <citation type="submission" date="2014-11" db="EMBL/GenBank/DDBJ databases">
        <authorList>
            <person name="Amaro Gonzalez C."/>
        </authorList>
    </citation>
    <scope>NUCLEOTIDE SEQUENCE</scope>
</reference>